<sequence length="87" mass="8764">MTSFPSSLLSLAEDDYDAGLALIPSDVPGSWVGSVAQACRLSLEEAATLVEGLRALLSAAQEAAATMDARAELADVEPGASQAGDGL</sequence>
<proteinExistence type="predicted"/>
<dbReference type="EMBL" id="CP032514">
    <property type="protein sequence ID" value="AYD88909.1"/>
    <property type="molecule type" value="Genomic_DNA"/>
</dbReference>
<keyword evidence="2" id="KW-1185">Reference proteome</keyword>
<protein>
    <submittedName>
        <fullName evidence="1">Uncharacterized protein</fullName>
    </submittedName>
</protein>
<name>A0ABM6Z0Y4_9ACTO</name>
<dbReference type="Proteomes" id="UP000273001">
    <property type="component" value="Chromosome"/>
</dbReference>
<dbReference type="RefSeq" id="WP_119835288.1">
    <property type="nucleotide sequence ID" value="NZ_CP032514.1"/>
</dbReference>
<organism evidence="1 2">
    <name type="scientific">Actinomyces lilanjuaniae</name>
    <dbReference type="NCBI Taxonomy" id="2321394"/>
    <lineage>
        <taxon>Bacteria</taxon>
        <taxon>Bacillati</taxon>
        <taxon>Actinomycetota</taxon>
        <taxon>Actinomycetes</taxon>
        <taxon>Actinomycetales</taxon>
        <taxon>Actinomycetaceae</taxon>
        <taxon>Actinomyces</taxon>
    </lineage>
</organism>
<accession>A0ABM6Z0Y4</accession>
<reference evidence="1 2" key="1">
    <citation type="submission" date="2018-09" db="EMBL/GenBank/DDBJ databases">
        <authorList>
            <person name="Li J."/>
        </authorList>
    </citation>
    <scope>NUCLEOTIDE SEQUENCE [LARGE SCALE GENOMIC DNA]</scope>
    <source>
        <strain evidence="1 2">2129</strain>
    </source>
</reference>
<gene>
    <name evidence="1" type="ORF">D5R93_00455</name>
</gene>
<evidence type="ECO:0000313" key="1">
    <source>
        <dbReference type="EMBL" id="AYD88909.1"/>
    </source>
</evidence>
<evidence type="ECO:0000313" key="2">
    <source>
        <dbReference type="Proteomes" id="UP000273001"/>
    </source>
</evidence>